<dbReference type="PIRSF" id="PIRSF015417">
    <property type="entry name" value="T31B5_30_vWA"/>
    <property type="match status" value="1"/>
</dbReference>
<dbReference type="InterPro" id="IPR011205">
    <property type="entry name" value="UCP015417_vWA"/>
</dbReference>
<organism evidence="4 5">
    <name type="scientific">Rhodofomes roseus</name>
    <dbReference type="NCBI Taxonomy" id="34475"/>
    <lineage>
        <taxon>Eukaryota</taxon>
        <taxon>Fungi</taxon>
        <taxon>Dikarya</taxon>
        <taxon>Basidiomycota</taxon>
        <taxon>Agaricomycotina</taxon>
        <taxon>Agaricomycetes</taxon>
        <taxon>Polyporales</taxon>
        <taxon>Rhodofomes</taxon>
    </lineage>
</organism>
<evidence type="ECO:0000256" key="1">
    <source>
        <dbReference type="SAM" id="MobiDB-lite"/>
    </source>
</evidence>
<feature type="domain" description="DUF2828" evidence="2">
    <location>
        <begin position="87"/>
        <end position="475"/>
    </location>
</feature>
<name>A0A4Y9YEP6_9APHY</name>
<feature type="compositionally biased region" description="Low complexity" evidence="1">
    <location>
        <begin position="1"/>
        <end position="17"/>
    </location>
</feature>
<dbReference type="Gene3D" id="3.40.50.410">
    <property type="entry name" value="von Willebrand factor, type A domain"/>
    <property type="match status" value="1"/>
</dbReference>
<feature type="region of interest" description="Disordered" evidence="1">
    <location>
        <begin position="1"/>
        <end position="31"/>
    </location>
</feature>
<evidence type="ECO:0000313" key="4">
    <source>
        <dbReference type="EMBL" id="TFY60037.1"/>
    </source>
</evidence>
<accession>A0A4Y9YEP6</accession>
<dbReference type="Pfam" id="PF25043">
    <property type="entry name" value="DUF7788"/>
    <property type="match status" value="1"/>
</dbReference>
<gene>
    <name evidence="4" type="ORF">EVJ58_g5402</name>
</gene>
<dbReference type="PANTHER" id="PTHR31373">
    <property type="entry name" value="OS06G0652100 PROTEIN"/>
    <property type="match status" value="1"/>
</dbReference>
<dbReference type="EMBL" id="SEKV01000274">
    <property type="protein sequence ID" value="TFY60037.1"/>
    <property type="molecule type" value="Genomic_DNA"/>
</dbReference>
<protein>
    <submittedName>
        <fullName evidence="4">Uncharacterized protein</fullName>
    </submittedName>
</protein>
<dbReference type="Pfam" id="PF11443">
    <property type="entry name" value="DUF2828"/>
    <property type="match status" value="1"/>
</dbReference>
<evidence type="ECO:0000259" key="3">
    <source>
        <dbReference type="Pfam" id="PF25043"/>
    </source>
</evidence>
<evidence type="ECO:0000313" key="5">
    <source>
        <dbReference type="Proteomes" id="UP000298390"/>
    </source>
</evidence>
<dbReference type="InterPro" id="IPR036465">
    <property type="entry name" value="vWFA_dom_sf"/>
</dbReference>
<reference evidence="4 5" key="1">
    <citation type="submission" date="2019-01" db="EMBL/GenBank/DDBJ databases">
        <title>Genome sequencing of the rare red list fungi Fomitopsis rosea.</title>
        <authorList>
            <person name="Buettner E."/>
            <person name="Kellner H."/>
        </authorList>
    </citation>
    <scope>NUCLEOTIDE SEQUENCE [LARGE SCALE GENOMIC DNA]</scope>
    <source>
        <strain evidence="4 5">DSM 105464</strain>
    </source>
</reference>
<dbReference type="PANTHER" id="PTHR31373:SF27">
    <property type="entry name" value="TROVE DOMAIN-CONTAINING PROTEIN"/>
    <property type="match status" value="1"/>
</dbReference>
<sequence length="706" mass="79393">MHVQRSTFSTSAASSPSIRHNMSPPPAATSSQNVTLPVIPELYSPDFLDILLPVKQQIVHELVPEPAPMAQNPMMDALKATAHRTSTANGAPAYLSTLSPALDAFQALRPSAFGPNVGRYLDAAWAEDPQLTLRIIWQLRSIHDGKGEKEVFYQAFGWLYENHPRTAITNLPQLVEPRCTRPNGSNDAMSHGYWKDLLNIVALAVSDELRPIGHPARFLHAPRSCYAVRRAEQRARAQGMDLSRSGRTQANHIRLSTKLKEPKFRALYVMVARLFAEKLAHDVSLLEQMEKENHGSDEWWALSKRLSLVGKWTPTPNRSHDRVTNLSTAICLLLRDTGVFTGLRINASRDEPLPALETHVLRSYYQRWVLTPLRRSLAVPEPLMSAGRWKEIQYSRVPSHCMNANGVHFFKHDPEGFAAYLLQVESGEKTISGATLMPHEIVEDVLELVRDDWKGAWELEDLMRKKQQMRMRVLEAHLRVSGSMWGGPMEVALALSLITAQLSKPPFSNGFITFSQHPQFQVIDFERNGLARTLQQMQQSQWDMNTDLHAVFVDLLLPLAVKNNVKQEDMIKTLFVFSDMQFDEASTAQPGAWETNHDAIERAYKEAGYEVPQIVYWDLAAHPGPGMTAIPVTADRKGVALMNGFSPALLKVFMGEADAEEIVEEVEDGWEKVNEQQATARKAFDPYTMLKKAVSKRSFDGLVVLD</sequence>
<dbReference type="Proteomes" id="UP000298390">
    <property type="component" value="Unassembled WGS sequence"/>
</dbReference>
<dbReference type="InterPro" id="IPR056690">
    <property type="entry name" value="DUF7788"/>
</dbReference>
<dbReference type="AlphaFoldDB" id="A0A4Y9YEP6"/>
<evidence type="ECO:0000259" key="2">
    <source>
        <dbReference type="Pfam" id="PF11443"/>
    </source>
</evidence>
<comment type="caution">
    <text evidence="4">The sequence shown here is derived from an EMBL/GenBank/DDBJ whole genome shotgun (WGS) entry which is preliminary data.</text>
</comment>
<feature type="domain" description="DUF7788" evidence="3">
    <location>
        <begin position="480"/>
        <end position="694"/>
    </location>
</feature>
<proteinExistence type="predicted"/>
<dbReference type="InterPro" id="IPR058580">
    <property type="entry name" value="DUF2828"/>
</dbReference>